<dbReference type="InterPro" id="IPR050271">
    <property type="entry name" value="UDP-glycosyltransferase"/>
</dbReference>
<evidence type="ECO:0000256" key="1">
    <source>
        <dbReference type="ARBA" id="ARBA00009995"/>
    </source>
</evidence>
<dbReference type="PANTHER" id="PTHR48043">
    <property type="entry name" value="EG:EG0003.4 PROTEIN-RELATED"/>
    <property type="match status" value="1"/>
</dbReference>
<evidence type="ECO:0000256" key="6">
    <source>
        <dbReference type="ARBA" id="ARBA00047475"/>
    </source>
</evidence>
<comment type="similarity">
    <text evidence="1">Belongs to the UDP-glycosyltransferase family.</text>
</comment>
<name>A0A3P7IKQ3_STRVU</name>
<dbReference type="OrthoDB" id="5835829at2759"/>
<dbReference type="Proteomes" id="UP000270094">
    <property type="component" value="Unassembled WGS sequence"/>
</dbReference>
<dbReference type="SUPFAM" id="SSF53756">
    <property type="entry name" value="UDP-Glycosyltransferase/glycogen phosphorylase"/>
    <property type="match status" value="1"/>
</dbReference>
<dbReference type="GO" id="GO:0015020">
    <property type="term" value="F:glucuronosyltransferase activity"/>
    <property type="evidence" value="ECO:0007669"/>
    <property type="project" value="UniProtKB-EC"/>
</dbReference>
<accession>A0A3P7IKQ3</accession>
<evidence type="ECO:0000256" key="5">
    <source>
        <dbReference type="ARBA" id="ARBA00022729"/>
    </source>
</evidence>
<evidence type="ECO:0000256" key="3">
    <source>
        <dbReference type="ARBA" id="ARBA00022676"/>
    </source>
</evidence>
<keyword evidence="8" id="KW-1185">Reference proteome</keyword>
<dbReference type="Pfam" id="PF00201">
    <property type="entry name" value="UDPGT"/>
    <property type="match status" value="1"/>
</dbReference>
<organism evidence="7 8">
    <name type="scientific">Strongylus vulgaris</name>
    <name type="common">Blood worm</name>
    <dbReference type="NCBI Taxonomy" id="40348"/>
    <lineage>
        <taxon>Eukaryota</taxon>
        <taxon>Metazoa</taxon>
        <taxon>Ecdysozoa</taxon>
        <taxon>Nematoda</taxon>
        <taxon>Chromadorea</taxon>
        <taxon>Rhabditida</taxon>
        <taxon>Rhabditina</taxon>
        <taxon>Rhabditomorpha</taxon>
        <taxon>Strongyloidea</taxon>
        <taxon>Strongylidae</taxon>
        <taxon>Strongylus</taxon>
    </lineage>
</organism>
<sequence length="279" mass="31006">MFLFEVFCCFALVGAYKILVFSPVISRSHMISNGRIADELAVAGHDVVGLAPQKINLCGNGIAHVLGIRSHFWVSSCPISDHMAWVLGMPQPSSYIPSLIGTDSNHRMSYFERVQNIYYTFLYIYFSELGVFRRKYGADFPNLAEIASNSDMIFVATDEFIEIPRPTLPNVVHIGGIGVIHSSLLQPFAHELEKGAKGVVYFSLGTLVNTTSLPPTAMTTVMNAVKQTPDYHFILVADKYDKFTRMLADSVSNVYICSWAPQPAILSKFEDITLLLKLP</sequence>
<dbReference type="EC" id="2.4.1.17" evidence="2"/>
<keyword evidence="4" id="KW-0808">Transferase</keyword>
<dbReference type="InterPro" id="IPR002213">
    <property type="entry name" value="UDP_glucos_trans"/>
</dbReference>
<comment type="catalytic activity">
    <reaction evidence="6">
        <text>glucuronate acceptor + UDP-alpha-D-glucuronate = acceptor beta-D-glucuronoside + UDP + H(+)</text>
        <dbReference type="Rhea" id="RHEA:21032"/>
        <dbReference type="ChEBI" id="CHEBI:15378"/>
        <dbReference type="ChEBI" id="CHEBI:58052"/>
        <dbReference type="ChEBI" id="CHEBI:58223"/>
        <dbReference type="ChEBI" id="CHEBI:132367"/>
        <dbReference type="ChEBI" id="CHEBI:132368"/>
        <dbReference type="EC" id="2.4.1.17"/>
    </reaction>
</comment>
<dbReference type="AlphaFoldDB" id="A0A3P7IKQ3"/>
<keyword evidence="5" id="KW-0732">Signal</keyword>
<evidence type="ECO:0000256" key="2">
    <source>
        <dbReference type="ARBA" id="ARBA00012544"/>
    </source>
</evidence>
<gene>
    <name evidence="7" type="ORF">SVUK_LOCUS105</name>
</gene>
<evidence type="ECO:0000313" key="8">
    <source>
        <dbReference type="Proteomes" id="UP000270094"/>
    </source>
</evidence>
<protein>
    <recommendedName>
        <fullName evidence="2">glucuronosyltransferase</fullName>
        <ecNumber evidence="2">2.4.1.17</ecNumber>
    </recommendedName>
</protein>
<proteinExistence type="inferred from homology"/>
<dbReference type="PANTHER" id="PTHR48043:SF143">
    <property type="entry name" value="UDP-GLUCURONOSYLTRANSFERASE"/>
    <property type="match status" value="1"/>
</dbReference>
<evidence type="ECO:0000256" key="4">
    <source>
        <dbReference type="ARBA" id="ARBA00022679"/>
    </source>
</evidence>
<keyword evidence="3" id="KW-0328">Glycosyltransferase</keyword>
<reference evidence="7 8" key="1">
    <citation type="submission" date="2018-11" db="EMBL/GenBank/DDBJ databases">
        <authorList>
            <consortium name="Pathogen Informatics"/>
        </authorList>
    </citation>
    <scope>NUCLEOTIDE SEQUENCE [LARGE SCALE GENOMIC DNA]</scope>
</reference>
<evidence type="ECO:0000313" key="7">
    <source>
        <dbReference type="EMBL" id="VDM65107.1"/>
    </source>
</evidence>
<dbReference type="EMBL" id="UYYB01000141">
    <property type="protein sequence ID" value="VDM65107.1"/>
    <property type="molecule type" value="Genomic_DNA"/>
</dbReference>
<dbReference type="Gene3D" id="3.40.50.2000">
    <property type="entry name" value="Glycogen Phosphorylase B"/>
    <property type="match status" value="2"/>
</dbReference>